<gene>
    <name evidence="1" type="ORF">SAMN05421545_3136</name>
</gene>
<dbReference type="EMBL" id="FTNM01000005">
    <property type="protein sequence ID" value="SIR32503.1"/>
    <property type="molecule type" value="Genomic_DNA"/>
</dbReference>
<accession>A0A1N7A0G6</accession>
<sequence length="85" mass="9555">MKDQKRSILKQIVNGNVSGKEAANLLNRAKGGYNLIIVYVQDDGSYLIDDVRYLTMEQVKERVQGNSHVIVPEKARRLGDAIPEN</sequence>
<dbReference type="OrthoDB" id="9890925at2"/>
<dbReference type="STRING" id="1077936.SAMN05421545_3136"/>
<organism evidence="1 2">
    <name type="scientific">Pontibacter lucknowensis</name>
    <dbReference type="NCBI Taxonomy" id="1077936"/>
    <lineage>
        <taxon>Bacteria</taxon>
        <taxon>Pseudomonadati</taxon>
        <taxon>Bacteroidota</taxon>
        <taxon>Cytophagia</taxon>
        <taxon>Cytophagales</taxon>
        <taxon>Hymenobacteraceae</taxon>
        <taxon>Pontibacter</taxon>
    </lineage>
</organism>
<name>A0A1N7A0G6_9BACT</name>
<evidence type="ECO:0000313" key="2">
    <source>
        <dbReference type="Proteomes" id="UP000185924"/>
    </source>
</evidence>
<dbReference type="Proteomes" id="UP000185924">
    <property type="component" value="Unassembled WGS sequence"/>
</dbReference>
<protein>
    <submittedName>
        <fullName evidence="1">Uncharacterized protein</fullName>
    </submittedName>
</protein>
<evidence type="ECO:0000313" key="1">
    <source>
        <dbReference type="EMBL" id="SIR32503.1"/>
    </source>
</evidence>
<reference evidence="2" key="1">
    <citation type="submission" date="2017-01" db="EMBL/GenBank/DDBJ databases">
        <authorList>
            <person name="Varghese N."/>
            <person name="Submissions S."/>
        </authorList>
    </citation>
    <scope>NUCLEOTIDE SEQUENCE [LARGE SCALE GENOMIC DNA]</scope>
    <source>
        <strain evidence="2">DM9</strain>
    </source>
</reference>
<proteinExistence type="predicted"/>
<dbReference type="RefSeq" id="WP_076422778.1">
    <property type="nucleotide sequence ID" value="NZ_FTNM01000005.1"/>
</dbReference>
<dbReference type="AlphaFoldDB" id="A0A1N7A0G6"/>
<keyword evidence="2" id="KW-1185">Reference proteome</keyword>